<organism evidence="4 5">
    <name type="scientific">Simkania negevensis (strain ATCC VR-1471 / DSM 27360 / Z)</name>
    <dbReference type="NCBI Taxonomy" id="331113"/>
    <lineage>
        <taxon>Bacteria</taxon>
        <taxon>Pseudomonadati</taxon>
        <taxon>Chlamydiota</taxon>
        <taxon>Chlamydiia</taxon>
        <taxon>Parachlamydiales</taxon>
        <taxon>Simkaniaceae</taxon>
        <taxon>Simkania</taxon>
    </lineage>
</organism>
<evidence type="ECO:0000259" key="2">
    <source>
        <dbReference type="Pfam" id="PF06250"/>
    </source>
</evidence>
<evidence type="ECO:0000313" key="5">
    <source>
        <dbReference type="Proteomes" id="UP000000496"/>
    </source>
</evidence>
<dbReference type="Pfam" id="PF17761">
    <property type="entry name" value="DUF1016_N"/>
    <property type="match status" value="1"/>
</dbReference>
<dbReference type="EMBL" id="FR872581">
    <property type="protein sequence ID" value="CCB87821.1"/>
    <property type="molecule type" value="Genomic_DNA"/>
</dbReference>
<dbReference type="Gene3D" id="3.40.1350.10">
    <property type="match status" value="1"/>
</dbReference>
<geneLocation type="plasmid" evidence="4 5">
    <name>pSn</name>
</geneLocation>
<dbReference type="InterPro" id="IPR011856">
    <property type="entry name" value="tRNA_endonuc-like_dom_sf"/>
</dbReference>
<dbReference type="eggNOG" id="COG4804">
    <property type="taxonomic scope" value="Bacteria"/>
</dbReference>
<dbReference type="Proteomes" id="UP000000496">
    <property type="component" value="Plasmid pSn"/>
</dbReference>
<dbReference type="Pfam" id="PF06250">
    <property type="entry name" value="YhcG_C"/>
    <property type="match status" value="1"/>
</dbReference>
<dbReference type="InterPro" id="IPR041527">
    <property type="entry name" value="YhcG_N"/>
</dbReference>
<keyword evidence="4" id="KW-0614">Plasmid</keyword>
<sequence length="364" mass="42097">MNKMLRKSVKSTKEAQQAINKNSEPISNGYLETLKKLKEKIQSSQIQAAVKVNQELIHLYWEIGIAISEKQEKEGWGAKTIEKLAKDLKAAFPHAKGFSRTNISYMVQFSKEYPEIEIIQQLVGQIPWGHNLILIQRLSNREERLWYVKKIIENGWSRNMLSIWIDSDLYRREGKAITNFTNTLPPLQSDLANQTLKDPYCFDFLSLTKNYEERDLEKGLIDHIQKFLIELGKGFAFVGKQCELKVSNTIYYLDLLFYHLELSCFCVIELKGTSFKPEYAGKINFYLSAVDDLMKRPHDNPSIGILLCKDKNKTEVEYALRDIKKPIGVASYETEIVKNLPEKLKSSLPSVEEIEAEINRDIYD</sequence>
<dbReference type="HOGENOM" id="CLU_046640_0_1_0"/>
<feature type="domain" description="YhcG N-terminal" evidence="3">
    <location>
        <begin position="37"/>
        <end position="172"/>
    </location>
</feature>
<gene>
    <name evidence="4" type="ordered locus">SNE_B24620</name>
</gene>
<feature type="compositionally biased region" description="Basic residues" evidence="1">
    <location>
        <begin position="1"/>
        <end position="10"/>
    </location>
</feature>
<keyword evidence="5" id="KW-1185">Reference proteome</keyword>
<reference evidence="4 5" key="2">
    <citation type="journal article" date="2011" name="Mol. Biol. Evol.">
        <title>Unity in variety--the pan-genome of the Chlamydiae.</title>
        <authorList>
            <person name="Collingro A."/>
            <person name="Tischler P."/>
            <person name="Weinmaier T."/>
            <person name="Penz T."/>
            <person name="Heinz E."/>
            <person name="Brunham R.C."/>
            <person name="Read T.D."/>
            <person name="Bavoil P.M."/>
            <person name="Sachse K."/>
            <person name="Kahane S."/>
            <person name="Friedman M.G."/>
            <person name="Rattei T."/>
            <person name="Myers G.S."/>
            <person name="Horn M."/>
        </authorList>
    </citation>
    <scope>NUCLEOTIDE SEQUENCE [LARGE SCALE GENOMIC DNA]</scope>
    <source>
        <strain evidence="5">ATCC VR-1471 / Z</strain>
        <plasmid evidence="4 5">pSn</plasmid>
    </source>
</reference>
<protein>
    <recommendedName>
        <fullName evidence="6">DUF1016 domain-containing protein</fullName>
    </recommendedName>
</protein>
<dbReference type="AlphaFoldDB" id="F8L2X5"/>
<evidence type="ECO:0000259" key="3">
    <source>
        <dbReference type="Pfam" id="PF17761"/>
    </source>
</evidence>
<dbReference type="KEGG" id="sng:SNE_B24620"/>
<dbReference type="InterPro" id="IPR053148">
    <property type="entry name" value="PD-DEXK-like_domain"/>
</dbReference>
<name>F8L2X5_SIMNZ</name>
<evidence type="ECO:0000256" key="1">
    <source>
        <dbReference type="SAM" id="MobiDB-lite"/>
    </source>
</evidence>
<accession>F8L2X5</accession>
<feature type="domain" description="YhcG PDDEXK nuclease" evidence="2">
    <location>
        <begin position="194"/>
        <end position="349"/>
    </location>
</feature>
<dbReference type="RefSeq" id="WP_013935055.1">
    <property type="nucleotide sequence ID" value="NC_015710.1"/>
</dbReference>
<evidence type="ECO:0008006" key="6">
    <source>
        <dbReference type="Google" id="ProtNLM"/>
    </source>
</evidence>
<dbReference type="PANTHER" id="PTHR30547">
    <property type="entry name" value="UNCHARACTERIZED PROTEIN YHCG-RELATED"/>
    <property type="match status" value="1"/>
</dbReference>
<evidence type="ECO:0000313" key="4">
    <source>
        <dbReference type="EMBL" id="CCB87821.1"/>
    </source>
</evidence>
<dbReference type="InterPro" id="IPR009362">
    <property type="entry name" value="YhcG_C"/>
</dbReference>
<dbReference type="PANTHER" id="PTHR30547:SF0">
    <property type="entry name" value="BLR8175 PROTEIN"/>
    <property type="match status" value="1"/>
</dbReference>
<proteinExistence type="predicted"/>
<dbReference type="GO" id="GO:0003676">
    <property type="term" value="F:nucleic acid binding"/>
    <property type="evidence" value="ECO:0007669"/>
    <property type="project" value="InterPro"/>
</dbReference>
<feature type="region of interest" description="Disordered" evidence="1">
    <location>
        <begin position="1"/>
        <end position="21"/>
    </location>
</feature>
<reference key="1">
    <citation type="journal article" date="2011" name="Mol. Biol. Evol.">
        <title>Unity in variety -- the pan-genome of the Chlamydiae.</title>
        <authorList>
            <person name="Collingro A."/>
            <person name="Tischler P."/>
            <person name="Weinmaier T."/>
            <person name="Penz T."/>
            <person name="Heinz E."/>
            <person name="Brunham R.C."/>
            <person name="Read T.D."/>
            <person name="Bavoil P.M."/>
            <person name="Sachse K."/>
            <person name="Kahane S."/>
            <person name="Friedman M.G."/>
            <person name="Rattei T."/>
            <person name="Myers G.S.A."/>
            <person name="Horn M."/>
        </authorList>
    </citation>
    <scope>NUCLEOTIDE SEQUENCE</scope>
    <source>
        <strain>Z</strain>
    </source>
</reference>